<dbReference type="FunFam" id="3.60.21.10:FF:000035">
    <property type="entry name" value="Lariat debranching enzyme"/>
    <property type="match status" value="1"/>
</dbReference>
<sequence>MRRDCIAYIYTVQSILNILNYTLRMKIAVEGCCHGELDKIYETLEYIEKKNSIKIDLLLICGDFQAVRNVADLQCMAVPQHYQKLNTFYKYYSGEKKAPYLTVFIGGNHEASNYLQELPYGGWVAPNIYYMGYAGVIQVGGVRIGGLSGIFKGRDYNKGHFEHSPFNNETKRTVYHVRSFDVFRLKQISRPVDIFLSHDWPRGIYNFGNVNMLLKKKQYFREEVEQDRLGSPAAKELLFHIKPDYWFAAHLHVKFPAIVQHQSSDGNQKTTKFLSLDKCLPRRKFLQILDVPHDAEKPIKIELDPEWLVILRSTNHLMNLTKMARYMPGPGSSERWDFTVKKEEMNKILEDFGGDLSLPENFERTAPIHDPNQSKKKSGPPSLVINPQTSLLCTMLDLTDPNAVFLGKDSHIKPEDLSAMESASGESQATEGEDEDDDVEDEEETEYESEPSFMSMSGSERSFLSSSNADESFFSENLNFSRDDQNASYNPDEISISDEEDEFKEIMAAQREAQKSDSSDEKLASPLKNVNIDSESSSLNTSLRSSEDEIASPIKSIVSEGSKLASPNKSLQDSYELDELDPEFLEMIAAQKKHQDLKSGGHIEIAASNSDDEVEEILKEQKLKKSKGIPESASPTEELLDNKASTDKSSQKRNEGTECEESPQTKRLKRRNQQLYTESDS</sequence>
<dbReference type="Proteomes" id="UP000005408">
    <property type="component" value="Unassembled WGS sequence"/>
</dbReference>
<evidence type="ECO:0000256" key="4">
    <source>
        <dbReference type="ARBA" id="ARBA00004123"/>
    </source>
</evidence>
<dbReference type="InterPro" id="IPR041816">
    <property type="entry name" value="Dbr1_N"/>
</dbReference>
<accession>A0A8W8L142</accession>
<dbReference type="Pfam" id="PF05011">
    <property type="entry name" value="DBR1"/>
    <property type="match status" value="1"/>
</dbReference>
<organism evidence="15 16">
    <name type="scientific">Magallana gigas</name>
    <name type="common">Pacific oyster</name>
    <name type="synonym">Crassostrea gigas</name>
    <dbReference type="NCBI Taxonomy" id="29159"/>
    <lineage>
        <taxon>Eukaryota</taxon>
        <taxon>Metazoa</taxon>
        <taxon>Spiralia</taxon>
        <taxon>Lophotrochozoa</taxon>
        <taxon>Mollusca</taxon>
        <taxon>Bivalvia</taxon>
        <taxon>Autobranchia</taxon>
        <taxon>Pteriomorphia</taxon>
        <taxon>Ostreida</taxon>
        <taxon>Ostreoidea</taxon>
        <taxon>Ostreidae</taxon>
        <taxon>Magallana</taxon>
    </lineage>
</organism>
<evidence type="ECO:0000313" key="16">
    <source>
        <dbReference type="Proteomes" id="UP000005408"/>
    </source>
</evidence>
<protein>
    <recommendedName>
        <fullName evidence="14">Lariat debranching enzyme C-terminal domain-containing protein</fullName>
    </recommendedName>
</protein>
<dbReference type="InterPro" id="IPR029052">
    <property type="entry name" value="Metallo-depent_PP-like"/>
</dbReference>
<feature type="compositionally biased region" description="Low complexity" evidence="13">
    <location>
        <begin position="534"/>
        <end position="544"/>
    </location>
</feature>
<evidence type="ECO:0000256" key="6">
    <source>
        <dbReference type="ARBA" id="ARBA00022664"/>
    </source>
</evidence>
<comment type="similarity">
    <text evidence="5">Belongs to the lariat debranching enzyme family.</text>
</comment>
<evidence type="ECO:0000256" key="12">
    <source>
        <dbReference type="ARBA" id="ARBA00023242"/>
    </source>
</evidence>
<dbReference type="PANTHER" id="PTHR12849:SF0">
    <property type="entry name" value="LARIAT DEBRANCHING ENZYME"/>
    <property type="match status" value="1"/>
</dbReference>
<keyword evidence="11" id="KW-0464">Manganese</keyword>
<keyword evidence="9" id="KW-0862">Zinc</keyword>
<evidence type="ECO:0000313" key="15">
    <source>
        <dbReference type="EnsemblMetazoa" id="G25855.1:cds"/>
    </source>
</evidence>
<dbReference type="EnsemblMetazoa" id="G25855.1">
    <property type="protein sequence ID" value="G25855.1:cds"/>
    <property type="gene ID" value="G25855"/>
</dbReference>
<evidence type="ECO:0000256" key="1">
    <source>
        <dbReference type="ARBA" id="ARBA00001936"/>
    </source>
</evidence>
<dbReference type="GO" id="GO:0000398">
    <property type="term" value="P:mRNA splicing, via spliceosome"/>
    <property type="evidence" value="ECO:0007669"/>
    <property type="project" value="TreeGrafter"/>
</dbReference>
<dbReference type="GO" id="GO:0008419">
    <property type="term" value="F:RNA lariat debranching enzyme activity"/>
    <property type="evidence" value="ECO:0007669"/>
    <property type="project" value="TreeGrafter"/>
</dbReference>
<keyword evidence="7" id="KW-0479">Metal-binding</keyword>
<dbReference type="SUPFAM" id="SSF56300">
    <property type="entry name" value="Metallo-dependent phosphatases"/>
    <property type="match status" value="1"/>
</dbReference>
<feature type="region of interest" description="Disordered" evidence="13">
    <location>
        <begin position="592"/>
        <end position="681"/>
    </location>
</feature>
<name>A0A8W8L142_MAGGI</name>
<comment type="subcellular location">
    <subcellularLocation>
        <location evidence="4">Nucleus</location>
    </subcellularLocation>
</comment>
<comment type="cofactor">
    <cofactor evidence="2">
        <name>Zn(2+)</name>
        <dbReference type="ChEBI" id="CHEBI:29105"/>
    </cofactor>
</comment>
<feature type="region of interest" description="Disordered" evidence="13">
    <location>
        <begin position="353"/>
        <end position="383"/>
    </location>
</feature>
<evidence type="ECO:0000256" key="7">
    <source>
        <dbReference type="ARBA" id="ARBA00022723"/>
    </source>
</evidence>
<feature type="region of interest" description="Disordered" evidence="13">
    <location>
        <begin position="415"/>
        <end position="550"/>
    </location>
</feature>
<dbReference type="PANTHER" id="PTHR12849">
    <property type="entry name" value="RNA LARIAT DEBRANCHING ENZYME"/>
    <property type="match status" value="1"/>
</dbReference>
<feature type="compositionally biased region" description="Polar residues" evidence="13">
    <location>
        <begin position="452"/>
        <end position="480"/>
    </location>
</feature>
<keyword evidence="8" id="KW-0378">Hydrolase</keyword>
<reference evidence="15" key="1">
    <citation type="submission" date="2022-08" db="UniProtKB">
        <authorList>
            <consortium name="EnsemblMetazoa"/>
        </authorList>
    </citation>
    <scope>IDENTIFICATION</scope>
    <source>
        <strain evidence="15">05x7-T-G4-1.051#20</strain>
    </source>
</reference>
<dbReference type="SMART" id="SM01124">
    <property type="entry name" value="DBR1"/>
    <property type="match status" value="1"/>
</dbReference>
<keyword evidence="16" id="KW-1185">Reference proteome</keyword>
<feature type="compositionally biased region" description="Basic and acidic residues" evidence="13">
    <location>
        <begin position="640"/>
        <end position="656"/>
    </location>
</feature>
<dbReference type="Pfam" id="PF00149">
    <property type="entry name" value="Metallophos"/>
    <property type="match status" value="1"/>
</dbReference>
<keyword evidence="10" id="KW-0408">Iron</keyword>
<dbReference type="InterPro" id="IPR004843">
    <property type="entry name" value="Calcineurin-like_PHP"/>
</dbReference>
<evidence type="ECO:0000256" key="3">
    <source>
        <dbReference type="ARBA" id="ARBA00001954"/>
    </source>
</evidence>
<feature type="compositionally biased region" description="Acidic residues" evidence="13">
    <location>
        <begin position="431"/>
        <end position="449"/>
    </location>
</feature>
<evidence type="ECO:0000256" key="8">
    <source>
        <dbReference type="ARBA" id="ARBA00022801"/>
    </source>
</evidence>
<dbReference type="GO" id="GO:0005634">
    <property type="term" value="C:nucleus"/>
    <property type="evidence" value="ECO:0007669"/>
    <property type="project" value="UniProtKB-SubCell"/>
</dbReference>
<dbReference type="CDD" id="cd00844">
    <property type="entry name" value="MPP_Dbr1_N"/>
    <property type="match status" value="1"/>
</dbReference>
<dbReference type="Gene3D" id="3.60.21.10">
    <property type="match status" value="1"/>
</dbReference>
<comment type="cofactor">
    <cofactor evidence="3">
        <name>Fe(2+)</name>
        <dbReference type="ChEBI" id="CHEBI:29033"/>
    </cofactor>
</comment>
<feature type="compositionally biased region" description="Basic and acidic residues" evidence="13">
    <location>
        <begin position="512"/>
        <end position="523"/>
    </location>
</feature>
<evidence type="ECO:0000256" key="13">
    <source>
        <dbReference type="SAM" id="MobiDB-lite"/>
    </source>
</evidence>
<keyword evidence="12" id="KW-0539">Nucleus</keyword>
<evidence type="ECO:0000256" key="5">
    <source>
        <dbReference type="ARBA" id="ARBA00006045"/>
    </source>
</evidence>
<evidence type="ECO:0000256" key="9">
    <source>
        <dbReference type="ARBA" id="ARBA00022833"/>
    </source>
</evidence>
<evidence type="ECO:0000256" key="10">
    <source>
        <dbReference type="ARBA" id="ARBA00023004"/>
    </source>
</evidence>
<dbReference type="GO" id="GO:0046872">
    <property type="term" value="F:metal ion binding"/>
    <property type="evidence" value="ECO:0007669"/>
    <property type="project" value="UniProtKB-KW"/>
</dbReference>
<dbReference type="AlphaFoldDB" id="A0A8W8L142"/>
<keyword evidence="6" id="KW-0507">mRNA processing</keyword>
<dbReference type="InterPro" id="IPR007708">
    <property type="entry name" value="DBR1_C"/>
</dbReference>
<comment type="cofactor">
    <cofactor evidence="1">
        <name>Mn(2+)</name>
        <dbReference type="ChEBI" id="CHEBI:29035"/>
    </cofactor>
</comment>
<evidence type="ECO:0000259" key="14">
    <source>
        <dbReference type="SMART" id="SM01124"/>
    </source>
</evidence>
<feature type="domain" description="Lariat debranching enzyme C-terminal" evidence="14">
    <location>
        <begin position="259"/>
        <end position="402"/>
    </location>
</feature>
<evidence type="ECO:0000256" key="2">
    <source>
        <dbReference type="ARBA" id="ARBA00001947"/>
    </source>
</evidence>
<evidence type="ECO:0000256" key="11">
    <source>
        <dbReference type="ARBA" id="ARBA00023211"/>
    </source>
</evidence>
<proteinExistence type="inferred from homology"/>